<reference evidence="4 5" key="1">
    <citation type="submission" date="2020-08" db="EMBL/GenBank/DDBJ databases">
        <title>Genomic Encyclopedia of Archaeal and Bacterial Type Strains, Phase II (KMG-II): from individual species to whole genera.</title>
        <authorList>
            <person name="Goeker M."/>
        </authorList>
    </citation>
    <scope>NUCLEOTIDE SEQUENCE [LARGE SCALE GENOMIC DNA]</scope>
    <source>
        <strain evidence="4 5">DSM 23288</strain>
    </source>
</reference>
<keyword evidence="5" id="KW-1185">Reference proteome</keyword>
<dbReference type="Proteomes" id="UP000585272">
    <property type="component" value="Unassembled WGS sequence"/>
</dbReference>
<dbReference type="EMBL" id="JACHNU010000001">
    <property type="protein sequence ID" value="MBB4660627.1"/>
    <property type="molecule type" value="Genomic_DNA"/>
</dbReference>
<dbReference type="GO" id="GO:0005829">
    <property type="term" value="C:cytosol"/>
    <property type="evidence" value="ECO:0007669"/>
    <property type="project" value="TreeGrafter"/>
</dbReference>
<protein>
    <submittedName>
        <fullName evidence="4">N-methylhydantoinase A/oxoprolinase/acetone carboxylase beta subunit</fullName>
    </submittedName>
</protein>
<dbReference type="Pfam" id="PF01968">
    <property type="entry name" value="Hydantoinase_A"/>
    <property type="match status" value="1"/>
</dbReference>
<evidence type="ECO:0000313" key="5">
    <source>
        <dbReference type="Proteomes" id="UP000585272"/>
    </source>
</evidence>
<dbReference type="GO" id="GO:0006749">
    <property type="term" value="P:glutathione metabolic process"/>
    <property type="evidence" value="ECO:0007669"/>
    <property type="project" value="TreeGrafter"/>
</dbReference>
<feature type="domain" description="Hydantoinase A/oxoprolinase" evidence="2">
    <location>
        <begin position="193"/>
        <end position="477"/>
    </location>
</feature>
<dbReference type="InterPro" id="IPR002821">
    <property type="entry name" value="Hydantoinase_A"/>
</dbReference>
<proteinExistence type="predicted"/>
<dbReference type="RefSeq" id="WP_183338114.1">
    <property type="nucleotide sequence ID" value="NZ_JACHNU010000001.1"/>
</dbReference>
<dbReference type="PANTHER" id="PTHR11365:SF23">
    <property type="entry name" value="HYPOTHETICAL 5-OXOPROLINASE (EUROFUNG)-RELATED"/>
    <property type="match status" value="1"/>
</dbReference>
<dbReference type="InterPro" id="IPR045079">
    <property type="entry name" value="Oxoprolinase-like"/>
</dbReference>
<accession>A0A840I6Z4</accession>
<gene>
    <name evidence="4" type="ORF">BDZ31_000200</name>
</gene>
<evidence type="ECO:0000313" key="4">
    <source>
        <dbReference type="EMBL" id="MBB4660627.1"/>
    </source>
</evidence>
<organism evidence="4 5">
    <name type="scientific">Conexibacter arvalis</name>
    <dbReference type="NCBI Taxonomy" id="912552"/>
    <lineage>
        <taxon>Bacteria</taxon>
        <taxon>Bacillati</taxon>
        <taxon>Actinomycetota</taxon>
        <taxon>Thermoleophilia</taxon>
        <taxon>Solirubrobacterales</taxon>
        <taxon>Conexibacteraceae</taxon>
        <taxon>Conexibacter</taxon>
    </lineage>
</organism>
<dbReference type="GO" id="GO:0017168">
    <property type="term" value="F:5-oxoprolinase (ATP-hydrolyzing) activity"/>
    <property type="evidence" value="ECO:0007669"/>
    <property type="project" value="TreeGrafter"/>
</dbReference>
<dbReference type="PANTHER" id="PTHR11365">
    <property type="entry name" value="5-OXOPROLINASE RELATED"/>
    <property type="match status" value="1"/>
</dbReference>
<evidence type="ECO:0000256" key="1">
    <source>
        <dbReference type="SAM" id="MobiDB-lite"/>
    </source>
</evidence>
<dbReference type="Pfam" id="PF05378">
    <property type="entry name" value="Hydant_A_N"/>
    <property type="match status" value="1"/>
</dbReference>
<name>A0A840I6Z4_9ACTN</name>
<evidence type="ECO:0000259" key="3">
    <source>
        <dbReference type="Pfam" id="PF05378"/>
    </source>
</evidence>
<comment type="caution">
    <text evidence="4">The sequence shown here is derived from an EMBL/GenBank/DDBJ whole genome shotgun (WGS) entry which is preliminary data.</text>
</comment>
<sequence length="619" mass="64510">MATTIDIDTGGTFTDGFVVRDGVPHTVKVLTTPHDFAVCFREVIAAAADAVDLSVPELLRETRCVRYATTVGTNALIQRRGPRLGAVLDTGAGAGDPARWGAGVLVDAAMVAPAPDGEVARDGDAAEQIVGAARRLLAEGARSLVVSLDGERSQAVEARVRELFEEAFPRHCLDTVPLLLGSELTDDPDPARRAATALFNAYVHPDVADYLYRAEDFLRDNGYDRPLLIVHNSGGVSRVARTVAARTFNSGPMAGLLGARALARALDLGDLVTLDMGGTSIDVAFVGPERLPMREHGLVDETVEISLPLPEILGLGAGGGSIAWLDDGELRVGPRSAGAKPGPACFGLGGTEPTLTDADVVLGVLRPERFMGGGMAIDVDAAARAVATIAEPLGIGVEQAASRIRATVHRDVAERLAAELRARDLEPGAVTALAFGGNGATHGAEIADLAGLERMVVVPFSPVFSAFGASTADVAHRHEARADGGAGAEELRSRALRDMRGEGYAPDEVRVEVAEVERDGVAWTVVEATAALGGGVPDRGLPTAAHEPPPAATREVRWSEAEAVATAVLDRERAAAEGVVAGPALVDAPMTTCVVPAGWQMETDERGVQRLSRTRGSGR</sequence>
<feature type="region of interest" description="Disordered" evidence="1">
    <location>
        <begin position="534"/>
        <end position="555"/>
    </location>
</feature>
<feature type="domain" description="Hydantoinase/oxoprolinase N-terminal" evidence="3">
    <location>
        <begin position="5"/>
        <end position="166"/>
    </location>
</feature>
<evidence type="ECO:0000259" key="2">
    <source>
        <dbReference type="Pfam" id="PF01968"/>
    </source>
</evidence>
<dbReference type="AlphaFoldDB" id="A0A840I6Z4"/>
<dbReference type="InterPro" id="IPR008040">
    <property type="entry name" value="Hydant_A_N"/>
</dbReference>